<evidence type="ECO:0000256" key="3">
    <source>
        <dbReference type="ARBA" id="ARBA00023163"/>
    </source>
</evidence>
<keyword evidence="6" id="KW-1185">Reference proteome</keyword>
<dbReference type="Gene3D" id="1.10.10.10">
    <property type="entry name" value="Winged helix-like DNA-binding domain superfamily/Winged helix DNA-binding domain"/>
    <property type="match status" value="1"/>
</dbReference>
<evidence type="ECO:0000313" key="6">
    <source>
        <dbReference type="Proteomes" id="UP001163821"/>
    </source>
</evidence>
<dbReference type="SUPFAM" id="SSF46894">
    <property type="entry name" value="C-terminal effector domain of the bipartite response regulators"/>
    <property type="match status" value="1"/>
</dbReference>
<organism evidence="5 6">
    <name type="scientific">Gaoshiqia sediminis</name>
    <dbReference type="NCBI Taxonomy" id="2986998"/>
    <lineage>
        <taxon>Bacteria</taxon>
        <taxon>Pseudomonadati</taxon>
        <taxon>Bacteroidota</taxon>
        <taxon>Bacteroidia</taxon>
        <taxon>Marinilabiliales</taxon>
        <taxon>Prolixibacteraceae</taxon>
        <taxon>Gaoshiqia</taxon>
    </lineage>
</organism>
<sequence length="196" mass="22227">MEENLFIIHPSEIVRRGLAVILQEYFSMEITQLVSVSDLEAFSGINNSLVIVMLEAGQQLPPKLDEKLRRTNQLFLVGVSHDDQPQPYEYRLNIFSSALQIQQLIQVIRKSASKQKAVLPENGDLTLREKDVIRLVALGLANKEIADRLNISIHTVISHRKNITEKLNIRSISGLTMYAIMNKLIDISDINPEELI</sequence>
<evidence type="ECO:0000313" key="5">
    <source>
        <dbReference type="EMBL" id="MCW0483337.1"/>
    </source>
</evidence>
<protein>
    <submittedName>
        <fullName evidence="5">LuxR C-terminal-related transcriptional regulator</fullName>
    </submittedName>
</protein>
<dbReference type="InterPro" id="IPR016032">
    <property type="entry name" value="Sig_transdc_resp-reg_C-effctor"/>
</dbReference>
<dbReference type="GO" id="GO:0006355">
    <property type="term" value="P:regulation of DNA-templated transcription"/>
    <property type="evidence" value="ECO:0007669"/>
    <property type="project" value="InterPro"/>
</dbReference>
<keyword evidence="1" id="KW-0805">Transcription regulation</keyword>
<evidence type="ECO:0000256" key="1">
    <source>
        <dbReference type="ARBA" id="ARBA00023015"/>
    </source>
</evidence>
<dbReference type="Proteomes" id="UP001163821">
    <property type="component" value="Unassembled WGS sequence"/>
</dbReference>
<dbReference type="AlphaFoldDB" id="A0AA41Y8V3"/>
<dbReference type="Pfam" id="PF00196">
    <property type="entry name" value="GerE"/>
    <property type="match status" value="1"/>
</dbReference>
<dbReference type="PANTHER" id="PTHR44688">
    <property type="entry name" value="DNA-BINDING TRANSCRIPTIONAL ACTIVATOR DEVR_DOSR"/>
    <property type="match status" value="1"/>
</dbReference>
<keyword evidence="3" id="KW-0804">Transcription</keyword>
<dbReference type="SMART" id="SM00421">
    <property type="entry name" value="HTH_LUXR"/>
    <property type="match status" value="1"/>
</dbReference>
<proteinExistence type="predicted"/>
<gene>
    <name evidence="5" type="ORF">N2K84_11390</name>
</gene>
<dbReference type="EMBL" id="JAPAAF010000015">
    <property type="protein sequence ID" value="MCW0483337.1"/>
    <property type="molecule type" value="Genomic_DNA"/>
</dbReference>
<dbReference type="CDD" id="cd06170">
    <property type="entry name" value="LuxR_C_like"/>
    <property type="match status" value="1"/>
</dbReference>
<dbReference type="PROSITE" id="PS00622">
    <property type="entry name" value="HTH_LUXR_1"/>
    <property type="match status" value="1"/>
</dbReference>
<accession>A0AA41Y8V3</accession>
<reference evidence="5" key="1">
    <citation type="submission" date="2022-10" db="EMBL/GenBank/DDBJ databases">
        <title>Gaoshiqiia sediminis gen. nov., sp. nov., isolated from coastal sediment.</title>
        <authorList>
            <person name="Yu W.X."/>
            <person name="Mu D.S."/>
            <person name="Du J.Z."/>
            <person name="Liang Y.Q."/>
        </authorList>
    </citation>
    <scope>NUCLEOTIDE SEQUENCE</scope>
    <source>
        <strain evidence="5">A06</strain>
    </source>
</reference>
<name>A0AA41Y8V3_9BACT</name>
<dbReference type="PRINTS" id="PR00038">
    <property type="entry name" value="HTHLUXR"/>
</dbReference>
<feature type="domain" description="HTH luxR-type" evidence="4">
    <location>
        <begin position="118"/>
        <end position="183"/>
    </location>
</feature>
<evidence type="ECO:0000259" key="4">
    <source>
        <dbReference type="PROSITE" id="PS50043"/>
    </source>
</evidence>
<keyword evidence="2" id="KW-0238">DNA-binding</keyword>
<dbReference type="PANTHER" id="PTHR44688:SF16">
    <property type="entry name" value="DNA-BINDING TRANSCRIPTIONAL ACTIVATOR DEVR_DOSR"/>
    <property type="match status" value="1"/>
</dbReference>
<comment type="caution">
    <text evidence="5">The sequence shown here is derived from an EMBL/GenBank/DDBJ whole genome shotgun (WGS) entry which is preliminary data.</text>
</comment>
<dbReference type="InterPro" id="IPR036388">
    <property type="entry name" value="WH-like_DNA-bd_sf"/>
</dbReference>
<dbReference type="InterPro" id="IPR000792">
    <property type="entry name" value="Tscrpt_reg_LuxR_C"/>
</dbReference>
<dbReference type="RefSeq" id="WP_282591939.1">
    <property type="nucleotide sequence ID" value="NZ_JAPAAF010000015.1"/>
</dbReference>
<dbReference type="PROSITE" id="PS50043">
    <property type="entry name" value="HTH_LUXR_2"/>
    <property type="match status" value="1"/>
</dbReference>
<dbReference type="GO" id="GO:0003677">
    <property type="term" value="F:DNA binding"/>
    <property type="evidence" value="ECO:0007669"/>
    <property type="project" value="UniProtKB-KW"/>
</dbReference>
<evidence type="ECO:0000256" key="2">
    <source>
        <dbReference type="ARBA" id="ARBA00023125"/>
    </source>
</evidence>